<reference evidence="1 2" key="1">
    <citation type="journal article" date="2018" name="Evol. Lett.">
        <title>Horizontal gene cluster transfer increased hallucinogenic mushroom diversity.</title>
        <authorList>
            <person name="Reynolds H.T."/>
            <person name="Vijayakumar V."/>
            <person name="Gluck-Thaler E."/>
            <person name="Korotkin H.B."/>
            <person name="Matheny P.B."/>
            <person name="Slot J.C."/>
        </authorList>
    </citation>
    <scope>NUCLEOTIDE SEQUENCE [LARGE SCALE GENOMIC DNA]</scope>
    <source>
        <strain evidence="1 2">2631</strain>
    </source>
</reference>
<gene>
    <name evidence="1" type="ORF">CVT25_014234</name>
</gene>
<organism evidence="1 2">
    <name type="scientific">Psilocybe cyanescens</name>
    <dbReference type="NCBI Taxonomy" id="93625"/>
    <lineage>
        <taxon>Eukaryota</taxon>
        <taxon>Fungi</taxon>
        <taxon>Dikarya</taxon>
        <taxon>Basidiomycota</taxon>
        <taxon>Agaricomycotina</taxon>
        <taxon>Agaricomycetes</taxon>
        <taxon>Agaricomycetidae</taxon>
        <taxon>Agaricales</taxon>
        <taxon>Agaricineae</taxon>
        <taxon>Strophariaceae</taxon>
        <taxon>Psilocybe</taxon>
    </lineage>
</organism>
<keyword evidence="2" id="KW-1185">Reference proteome</keyword>
<comment type="caution">
    <text evidence="1">The sequence shown here is derived from an EMBL/GenBank/DDBJ whole genome shotgun (WGS) entry which is preliminary data.</text>
</comment>
<evidence type="ECO:0008006" key="3">
    <source>
        <dbReference type="Google" id="ProtNLM"/>
    </source>
</evidence>
<evidence type="ECO:0000313" key="2">
    <source>
        <dbReference type="Proteomes" id="UP000283269"/>
    </source>
</evidence>
<name>A0A409XPS3_PSICY</name>
<sequence length="237" mass="27543">MIIGFQINNYQLVFHNFQLPMFSKKCRQINAREADFYHDPIPVLGDFDIIHASKGHVAGAWEQVTTWAPPNDDTYALEPDGDWFNEAVVADVMVDLQPQRPAEKKNKKAQSLVLFDRVVDFIFQKRPNVIWKTTYRQTYLDEILCWAGRGDFCQASTCPDCVVRSVNPPNLPAYRCRECFNPDLTSQDCCLRRHRLLPFHKIQVHTFLILHLLLTNIFTISTSNGPVRVLWMCLYEH</sequence>
<evidence type="ECO:0000313" key="1">
    <source>
        <dbReference type="EMBL" id="PPQ92727.1"/>
    </source>
</evidence>
<dbReference type="EMBL" id="NHYD01000988">
    <property type="protein sequence ID" value="PPQ92727.1"/>
    <property type="molecule type" value="Genomic_DNA"/>
</dbReference>
<dbReference type="InParanoid" id="A0A409XPS3"/>
<dbReference type="AlphaFoldDB" id="A0A409XPS3"/>
<dbReference type="STRING" id="93625.A0A409XPS3"/>
<protein>
    <recommendedName>
        <fullName evidence="3">CxC2-like cysteine cluster KDZ transposase-associated domain-containing protein</fullName>
    </recommendedName>
</protein>
<proteinExistence type="predicted"/>
<dbReference type="OrthoDB" id="3004525at2759"/>
<accession>A0A409XPS3</accession>
<dbReference type="Proteomes" id="UP000283269">
    <property type="component" value="Unassembled WGS sequence"/>
</dbReference>